<dbReference type="InterPro" id="IPR018389">
    <property type="entry name" value="DctP_fam"/>
</dbReference>
<dbReference type="EMBL" id="FMSH01000437">
    <property type="protein sequence ID" value="SCU89695.1"/>
    <property type="molecule type" value="Genomic_DNA"/>
</dbReference>
<dbReference type="NCBIfam" id="TIGR00787">
    <property type="entry name" value="dctP"/>
    <property type="match status" value="1"/>
</dbReference>
<keyword evidence="4" id="KW-0732">Signal</keyword>
<gene>
    <name evidence="5" type="ORF">CNECB9_4920029</name>
</gene>
<evidence type="ECO:0000256" key="3">
    <source>
        <dbReference type="ARBA" id="ARBA00022448"/>
    </source>
</evidence>
<dbReference type="AlphaFoldDB" id="A0A1K0IND3"/>
<evidence type="ECO:0000256" key="2">
    <source>
        <dbReference type="ARBA" id="ARBA00009023"/>
    </source>
</evidence>
<dbReference type="PANTHER" id="PTHR33376:SF4">
    <property type="entry name" value="SIALIC ACID-BINDING PERIPLASMIC PROTEIN SIAP"/>
    <property type="match status" value="1"/>
</dbReference>
<dbReference type="InterPro" id="IPR004682">
    <property type="entry name" value="TRAP_DctP"/>
</dbReference>
<dbReference type="Pfam" id="PF03480">
    <property type="entry name" value="DctP"/>
    <property type="match status" value="1"/>
</dbReference>
<evidence type="ECO:0000256" key="1">
    <source>
        <dbReference type="ARBA" id="ARBA00004196"/>
    </source>
</evidence>
<dbReference type="Gene3D" id="3.40.190.170">
    <property type="entry name" value="Bacterial extracellular solute-binding protein, family 7"/>
    <property type="match status" value="1"/>
</dbReference>
<comment type="subcellular location">
    <subcellularLocation>
        <location evidence="1">Cell envelope</location>
    </subcellularLocation>
</comment>
<dbReference type="InterPro" id="IPR038404">
    <property type="entry name" value="TRAP_DctP_sf"/>
</dbReference>
<comment type="similarity">
    <text evidence="2">Belongs to the bacterial solute-binding protein 7 family.</text>
</comment>
<dbReference type="CDD" id="cd13603">
    <property type="entry name" value="PBP2_TRAP_Siap_TeaA_like"/>
    <property type="match status" value="1"/>
</dbReference>
<protein>
    <submittedName>
        <fullName evidence="5">TRAP-type transporter, periplasmic component</fullName>
    </submittedName>
</protein>
<name>A0A1K0IND3_CUPNE</name>
<organism evidence="5">
    <name type="scientific">Cupriavidus necator</name>
    <name type="common">Alcaligenes eutrophus</name>
    <name type="synonym">Ralstonia eutropha</name>
    <dbReference type="NCBI Taxonomy" id="106590"/>
    <lineage>
        <taxon>Bacteria</taxon>
        <taxon>Pseudomonadati</taxon>
        <taxon>Pseudomonadota</taxon>
        <taxon>Betaproteobacteria</taxon>
        <taxon>Burkholderiales</taxon>
        <taxon>Burkholderiaceae</taxon>
        <taxon>Cupriavidus</taxon>
    </lineage>
</organism>
<accession>A0A1K0IND3</accession>
<keyword evidence="3" id="KW-0813">Transport</keyword>
<evidence type="ECO:0000256" key="4">
    <source>
        <dbReference type="ARBA" id="ARBA00022729"/>
    </source>
</evidence>
<proteinExistence type="inferred from homology"/>
<dbReference type="NCBIfam" id="NF037995">
    <property type="entry name" value="TRAP_S1"/>
    <property type="match status" value="1"/>
</dbReference>
<dbReference type="GO" id="GO:0055085">
    <property type="term" value="P:transmembrane transport"/>
    <property type="evidence" value="ECO:0007669"/>
    <property type="project" value="InterPro"/>
</dbReference>
<dbReference type="GO" id="GO:0030288">
    <property type="term" value="C:outer membrane-bounded periplasmic space"/>
    <property type="evidence" value="ECO:0007669"/>
    <property type="project" value="InterPro"/>
</dbReference>
<reference evidence="5" key="1">
    <citation type="submission" date="2016-09" db="EMBL/GenBank/DDBJ databases">
        <authorList>
            <person name="Capua I."/>
            <person name="De Benedictis P."/>
            <person name="Joannis T."/>
            <person name="Lombin L.H."/>
            <person name="Cattoli G."/>
        </authorList>
    </citation>
    <scope>NUCLEOTIDE SEQUENCE</scope>
    <source>
        <strain evidence="5">B9</strain>
    </source>
</reference>
<evidence type="ECO:0000313" key="5">
    <source>
        <dbReference type="EMBL" id="SCU89695.1"/>
    </source>
</evidence>
<dbReference type="PANTHER" id="PTHR33376">
    <property type="match status" value="1"/>
</dbReference>
<sequence>MAKLFTRREFSALAATGLALALPVRRGLAQIATIKLKYGTAFPADHPGTLRIREAAEGIRQDTGGKVDLQVYPNSQFGSEPDMISQTLAGAIDFMSTASTNLQTRVPAASINGVAFAFKDYATVWAAMDGGLGAYVRGLLSKVNLHVFDKCLDNGYRNITSAIRPVNTPADLKGFKIRVPAIPLWVSMFRTLGASPTVIPFADLYSALQTRVVDGQETPLSLIRSGKLYEVQKFCSMTAHTWDGHFIFGNAKKLQTLPREVQASLTTRFTAAALKQREDIARVDVEARAEMTRLGITFNQPDPAPFRKLLQQGGFYAEWRRKYGEEAWLMLEKYTGPLV</sequence>